<dbReference type="Gramene" id="KQK99866">
    <property type="protein sequence ID" value="KQK99866"/>
    <property type="gene ID" value="SETIT_011569mg"/>
</dbReference>
<keyword evidence="2" id="KW-1185">Reference proteome</keyword>
<reference evidence="1" key="2">
    <citation type="submission" date="2018-08" db="UniProtKB">
        <authorList>
            <consortium name="EnsemblPlants"/>
        </authorList>
    </citation>
    <scope>IDENTIFICATION</scope>
    <source>
        <strain evidence="1">Yugu1</strain>
    </source>
</reference>
<dbReference type="Proteomes" id="UP000004995">
    <property type="component" value="Unassembled WGS sequence"/>
</dbReference>
<proteinExistence type="predicted"/>
<accession>K3YBH5</accession>
<protein>
    <submittedName>
        <fullName evidence="1">Uncharacterized protein</fullName>
    </submittedName>
</protein>
<dbReference type="HOGENOM" id="CLU_2853984_0_0_1"/>
<dbReference type="EMBL" id="AGNK02004579">
    <property type="status" value="NOT_ANNOTATED_CDS"/>
    <property type="molecule type" value="Genomic_DNA"/>
</dbReference>
<dbReference type="AlphaFoldDB" id="K3YBH5"/>
<organism evidence="1 2">
    <name type="scientific">Setaria italica</name>
    <name type="common">Foxtail millet</name>
    <name type="synonym">Panicum italicum</name>
    <dbReference type="NCBI Taxonomy" id="4555"/>
    <lineage>
        <taxon>Eukaryota</taxon>
        <taxon>Viridiplantae</taxon>
        <taxon>Streptophyta</taxon>
        <taxon>Embryophyta</taxon>
        <taxon>Tracheophyta</taxon>
        <taxon>Spermatophyta</taxon>
        <taxon>Magnoliopsida</taxon>
        <taxon>Liliopsida</taxon>
        <taxon>Poales</taxon>
        <taxon>Poaceae</taxon>
        <taxon>PACMAD clade</taxon>
        <taxon>Panicoideae</taxon>
        <taxon>Panicodae</taxon>
        <taxon>Paniceae</taxon>
        <taxon>Cenchrinae</taxon>
        <taxon>Setaria</taxon>
    </lineage>
</organism>
<evidence type="ECO:0000313" key="2">
    <source>
        <dbReference type="Proteomes" id="UP000004995"/>
    </source>
</evidence>
<dbReference type="EnsemblPlants" id="KQK99866">
    <property type="protein sequence ID" value="KQK99866"/>
    <property type="gene ID" value="SETIT_011569mg"/>
</dbReference>
<reference evidence="2" key="1">
    <citation type="journal article" date="2012" name="Nat. Biotechnol.">
        <title>Reference genome sequence of the model plant Setaria.</title>
        <authorList>
            <person name="Bennetzen J.L."/>
            <person name="Schmutz J."/>
            <person name="Wang H."/>
            <person name="Percifield R."/>
            <person name="Hawkins J."/>
            <person name="Pontaroli A.C."/>
            <person name="Estep M."/>
            <person name="Feng L."/>
            <person name="Vaughn J.N."/>
            <person name="Grimwood J."/>
            <person name="Jenkins J."/>
            <person name="Barry K."/>
            <person name="Lindquist E."/>
            <person name="Hellsten U."/>
            <person name="Deshpande S."/>
            <person name="Wang X."/>
            <person name="Wu X."/>
            <person name="Mitros T."/>
            <person name="Triplett J."/>
            <person name="Yang X."/>
            <person name="Ye C.Y."/>
            <person name="Mauro-Herrera M."/>
            <person name="Wang L."/>
            <person name="Li P."/>
            <person name="Sharma M."/>
            <person name="Sharma R."/>
            <person name="Ronald P.C."/>
            <person name="Panaud O."/>
            <person name="Kellogg E.A."/>
            <person name="Brutnell T.P."/>
            <person name="Doust A.N."/>
            <person name="Tuskan G.A."/>
            <person name="Rokhsar D."/>
            <person name="Devos K.M."/>
        </authorList>
    </citation>
    <scope>NUCLEOTIDE SEQUENCE [LARGE SCALE GENOMIC DNA]</scope>
    <source>
        <strain evidence="2">cv. Yugu1</strain>
    </source>
</reference>
<sequence>MTRERRPFLPDRAKSLYKREQIANHYIFNPQEEKEGNKLWTAAVLSAGNHFCSVKNRGKPPLQAA</sequence>
<name>K3YBH5_SETIT</name>
<evidence type="ECO:0000313" key="1">
    <source>
        <dbReference type="EnsemblPlants" id="KQK99866"/>
    </source>
</evidence>
<dbReference type="InParanoid" id="K3YBH5"/>